<dbReference type="FunFam" id="3.90.870.10:FF:000009">
    <property type="entry name" value="Threonylcarbamoyl-AMP synthase, putative"/>
    <property type="match status" value="1"/>
</dbReference>
<keyword evidence="7 13" id="KW-0819">tRNA processing</keyword>
<dbReference type="Proteomes" id="UP000064893">
    <property type="component" value="Chromosome"/>
</dbReference>
<evidence type="ECO:0000256" key="10">
    <source>
        <dbReference type="ARBA" id="ARBA00022840"/>
    </source>
</evidence>
<feature type="binding site" evidence="14">
    <location>
        <position position="160"/>
    </location>
    <ligand>
        <name>ATP</name>
        <dbReference type="ChEBI" id="CHEBI:30616"/>
    </ligand>
</feature>
<dbReference type="InterPro" id="IPR017945">
    <property type="entry name" value="DHBP_synth_RibB-like_a/b_dom"/>
</dbReference>
<dbReference type="InterPro" id="IPR006070">
    <property type="entry name" value="Sua5-like_dom"/>
</dbReference>
<evidence type="ECO:0000256" key="1">
    <source>
        <dbReference type="ARBA" id="ARBA00004496"/>
    </source>
</evidence>
<comment type="similarity">
    <text evidence="2 13">Belongs to the SUA5 family.</text>
</comment>
<dbReference type="InterPro" id="IPR005145">
    <property type="entry name" value="Sua5_C"/>
</dbReference>
<evidence type="ECO:0000256" key="9">
    <source>
        <dbReference type="ARBA" id="ARBA00022741"/>
    </source>
</evidence>
<dbReference type="GO" id="GO:0005737">
    <property type="term" value="C:cytoplasm"/>
    <property type="evidence" value="ECO:0007669"/>
    <property type="project" value="UniProtKB-SubCell"/>
</dbReference>
<proteinExistence type="inferred from homology"/>
<keyword evidence="8 13" id="KW-0548">Nucleotidyltransferase</keyword>
<dbReference type="PANTHER" id="PTHR17490:SF16">
    <property type="entry name" value="THREONYLCARBAMOYL-AMP SYNTHASE"/>
    <property type="match status" value="1"/>
</dbReference>
<dbReference type="EMBL" id="CP013118">
    <property type="protein sequence ID" value="ALO17200.1"/>
    <property type="molecule type" value="Genomic_DNA"/>
</dbReference>
<dbReference type="InterPro" id="IPR010923">
    <property type="entry name" value="T(6)A37_SUA5"/>
</dbReference>
<comment type="function">
    <text evidence="13">Required for the formation of a threonylcarbamoyl group on adenosine at position 37 (t(6)A37) in tRNAs that read codons beginning with adenine.</text>
</comment>
<dbReference type="GO" id="GO:0008033">
    <property type="term" value="P:tRNA processing"/>
    <property type="evidence" value="ECO:0007669"/>
    <property type="project" value="UniProtKB-KW"/>
</dbReference>
<evidence type="ECO:0000259" key="15">
    <source>
        <dbReference type="PROSITE" id="PS51163"/>
    </source>
</evidence>
<dbReference type="STRING" id="1307839.L21SP5_03594"/>
<evidence type="ECO:0000256" key="4">
    <source>
        <dbReference type="ARBA" id="ARBA00015492"/>
    </source>
</evidence>
<feature type="binding site" evidence="14">
    <location>
        <position position="138"/>
    </location>
    <ligand>
        <name>L-threonine</name>
        <dbReference type="ChEBI" id="CHEBI:57926"/>
    </ligand>
</feature>
<protein>
    <recommendedName>
        <fullName evidence="4 13">Threonylcarbamoyl-AMP synthase</fullName>
        <shortName evidence="13">TC-AMP synthase</shortName>
        <ecNumber evidence="3 13">2.7.7.87</ecNumber>
    </recommendedName>
    <alternativeName>
        <fullName evidence="11 13">L-threonylcarbamoyladenylate synthase</fullName>
    </alternativeName>
</protein>
<evidence type="ECO:0000256" key="2">
    <source>
        <dbReference type="ARBA" id="ARBA00007663"/>
    </source>
</evidence>
<dbReference type="AlphaFoldDB" id="A0A0S2I4G2"/>
<feature type="binding site" evidence="14">
    <location>
        <position position="158"/>
    </location>
    <ligand>
        <name>L-threonine</name>
        <dbReference type="ChEBI" id="CHEBI:57926"/>
    </ligand>
</feature>
<dbReference type="InterPro" id="IPR050156">
    <property type="entry name" value="TC-AMP_synthase_SUA5"/>
</dbReference>
<dbReference type="GO" id="GO:0005524">
    <property type="term" value="F:ATP binding"/>
    <property type="evidence" value="ECO:0007669"/>
    <property type="project" value="UniProtKB-UniRule"/>
</dbReference>
<evidence type="ECO:0000256" key="8">
    <source>
        <dbReference type="ARBA" id="ARBA00022695"/>
    </source>
</evidence>
<dbReference type="Pfam" id="PF03481">
    <property type="entry name" value="Sua5_C"/>
    <property type="match status" value="1"/>
</dbReference>
<reference evidence="16 17" key="1">
    <citation type="submission" date="2015-11" db="EMBL/GenBank/DDBJ databases">
        <title>Description and complete genome sequence of a novel strain predominating in hypersaline microbial mats and representing a new family of the Bacteriodetes phylum.</title>
        <authorList>
            <person name="Spring S."/>
            <person name="Bunk B."/>
            <person name="Sproer C."/>
            <person name="Klenk H.-P."/>
        </authorList>
    </citation>
    <scope>NUCLEOTIDE SEQUENCE [LARGE SCALE GENOMIC DNA]</scope>
    <source>
        <strain evidence="16 17">L21-Spi-D4</strain>
    </source>
</reference>
<dbReference type="NCBIfam" id="TIGR00057">
    <property type="entry name" value="L-threonylcarbamoyladenylate synthase"/>
    <property type="match status" value="1"/>
</dbReference>
<feature type="binding site" evidence="14">
    <location>
        <position position="134"/>
    </location>
    <ligand>
        <name>ATP</name>
        <dbReference type="ChEBI" id="CHEBI:30616"/>
    </ligand>
</feature>
<feature type="binding site" evidence="14">
    <location>
        <position position="52"/>
    </location>
    <ligand>
        <name>L-threonine</name>
        <dbReference type="ChEBI" id="CHEBI:57926"/>
    </ligand>
</feature>
<dbReference type="EC" id="2.7.7.87" evidence="3 13"/>
<dbReference type="PATRIC" id="fig|1307839.3.peg.3851"/>
<feature type="binding site" evidence="14">
    <location>
        <position position="211"/>
    </location>
    <ligand>
        <name>ATP</name>
        <dbReference type="ChEBI" id="CHEBI:30616"/>
    </ligand>
</feature>
<dbReference type="GO" id="GO:0003725">
    <property type="term" value="F:double-stranded RNA binding"/>
    <property type="evidence" value="ECO:0007669"/>
    <property type="project" value="UniProtKB-UniRule"/>
</dbReference>
<evidence type="ECO:0000313" key="17">
    <source>
        <dbReference type="Proteomes" id="UP000064893"/>
    </source>
</evidence>
<evidence type="ECO:0000256" key="6">
    <source>
        <dbReference type="ARBA" id="ARBA00022679"/>
    </source>
</evidence>
<evidence type="ECO:0000256" key="7">
    <source>
        <dbReference type="ARBA" id="ARBA00022694"/>
    </source>
</evidence>
<evidence type="ECO:0000256" key="3">
    <source>
        <dbReference type="ARBA" id="ARBA00012584"/>
    </source>
</evidence>
<dbReference type="Gene3D" id="3.90.870.10">
    <property type="entry name" value="DHBP synthase"/>
    <property type="match status" value="1"/>
</dbReference>
<feature type="domain" description="YrdC-like" evidence="15">
    <location>
        <begin position="30"/>
        <end position="215"/>
    </location>
</feature>
<comment type="subcellular location">
    <subcellularLocation>
        <location evidence="1 13">Cytoplasm</location>
    </subcellularLocation>
</comment>
<evidence type="ECO:0000256" key="11">
    <source>
        <dbReference type="ARBA" id="ARBA00029774"/>
    </source>
</evidence>
<comment type="catalytic activity">
    <reaction evidence="12 13">
        <text>L-threonine + hydrogencarbonate + ATP = L-threonylcarbamoyladenylate + diphosphate + H2O</text>
        <dbReference type="Rhea" id="RHEA:36407"/>
        <dbReference type="ChEBI" id="CHEBI:15377"/>
        <dbReference type="ChEBI" id="CHEBI:17544"/>
        <dbReference type="ChEBI" id="CHEBI:30616"/>
        <dbReference type="ChEBI" id="CHEBI:33019"/>
        <dbReference type="ChEBI" id="CHEBI:57926"/>
        <dbReference type="ChEBI" id="CHEBI:73682"/>
        <dbReference type="EC" id="2.7.7.87"/>
    </reaction>
</comment>
<feature type="binding site" evidence="14">
    <location>
        <position position="245"/>
    </location>
    <ligand>
        <name>ATP</name>
        <dbReference type="ChEBI" id="CHEBI:30616"/>
    </ligand>
</feature>
<keyword evidence="6 13" id="KW-0808">Transferase</keyword>
<dbReference type="PROSITE" id="PS51163">
    <property type="entry name" value="YRDC"/>
    <property type="match status" value="1"/>
</dbReference>
<evidence type="ECO:0000256" key="12">
    <source>
        <dbReference type="ARBA" id="ARBA00048366"/>
    </source>
</evidence>
<feature type="binding site" evidence="14">
    <location>
        <position position="75"/>
    </location>
    <ligand>
        <name>ATP</name>
        <dbReference type="ChEBI" id="CHEBI:30616"/>
    </ligand>
</feature>
<name>A0A0S2I4G2_9BACT</name>
<dbReference type="Pfam" id="PF01300">
    <property type="entry name" value="Sua5_yciO_yrdC"/>
    <property type="match status" value="1"/>
</dbReference>
<keyword evidence="10 13" id="KW-0067">ATP-binding</keyword>
<evidence type="ECO:0000256" key="13">
    <source>
        <dbReference type="PIRNR" id="PIRNR004930"/>
    </source>
</evidence>
<gene>
    <name evidence="16" type="primary">rimN_3</name>
    <name evidence="16" type="ORF">L21SP5_03594</name>
</gene>
<evidence type="ECO:0000256" key="14">
    <source>
        <dbReference type="PIRSR" id="PIRSR004930-1"/>
    </source>
</evidence>
<dbReference type="KEGG" id="blq:L21SP5_03594"/>
<keyword evidence="17" id="KW-1185">Reference proteome</keyword>
<feature type="binding site" evidence="14">
    <location>
        <position position="84"/>
    </location>
    <ligand>
        <name>L-threonine</name>
        <dbReference type="ChEBI" id="CHEBI:57926"/>
    </ligand>
</feature>
<dbReference type="PANTHER" id="PTHR17490">
    <property type="entry name" value="SUA5"/>
    <property type="match status" value="1"/>
</dbReference>
<dbReference type="GO" id="GO:0061710">
    <property type="term" value="F:L-threonylcarbamoyladenylate synthase"/>
    <property type="evidence" value="ECO:0007669"/>
    <property type="project" value="UniProtKB-EC"/>
</dbReference>
<accession>A0A0S2I4G2</accession>
<evidence type="ECO:0000256" key="5">
    <source>
        <dbReference type="ARBA" id="ARBA00022490"/>
    </source>
</evidence>
<dbReference type="PIRSF" id="PIRSF004930">
    <property type="entry name" value="Tln_factor_SUA5"/>
    <property type="match status" value="1"/>
</dbReference>
<dbReference type="Gene3D" id="3.40.50.11030">
    <property type="entry name" value="Threonylcarbamoyl-AMP synthase, C-terminal domain"/>
    <property type="match status" value="1"/>
</dbReference>
<feature type="binding site" evidence="14">
    <location>
        <position position="197"/>
    </location>
    <ligand>
        <name>L-threonine</name>
        <dbReference type="ChEBI" id="CHEBI:57926"/>
    </ligand>
</feature>
<feature type="binding site" evidence="14">
    <location>
        <position position="168"/>
    </location>
    <ligand>
        <name>ATP</name>
        <dbReference type="ChEBI" id="CHEBI:30616"/>
    </ligand>
</feature>
<dbReference type="SUPFAM" id="SSF55821">
    <property type="entry name" value="YrdC/RibB"/>
    <property type="match status" value="1"/>
</dbReference>
<sequence>MHRKGINFVIKPGVTNHILISILHKKMSIINDINIAAKHIQEGNLVAFPTETVYGLGANALDPLAVAKIFEAKERPSFDPLIVHIGNLNQLEQLVKENDERIYKLAEKFWPGPLTIVLPKSDIIPDLVTSGLPTVGIRMPGNDIALDLIRTSNCPIAAPSANKFGRISPTTALHVKKQLPGVDYILDGGKTTVGIESTIIRLTDKGFQILRNGIITKEDLETIIPHDAKSKIESLSAPGMLKSHYSPRKKLLIADAKSSNTNLSKAGLISFSGELEKAYAKVIRVSDKKDLKDYAVNMFEAMHTFEDDNDIETIIAEPVEETGIGIAIMDRLRKAEFNWRED</sequence>
<dbReference type="InterPro" id="IPR038385">
    <property type="entry name" value="Sua5/YwlC_C"/>
</dbReference>
<dbReference type="GO" id="GO:0006450">
    <property type="term" value="P:regulation of translational fidelity"/>
    <property type="evidence" value="ECO:0007669"/>
    <property type="project" value="TreeGrafter"/>
</dbReference>
<keyword evidence="5 13" id="KW-0963">Cytoplasm</keyword>
<keyword evidence="9 13" id="KW-0547">Nucleotide-binding</keyword>
<dbReference type="GO" id="GO:0000049">
    <property type="term" value="F:tRNA binding"/>
    <property type="evidence" value="ECO:0007669"/>
    <property type="project" value="TreeGrafter"/>
</dbReference>
<evidence type="ECO:0000313" key="16">
    <source>
        <dbReference type="EMBL" id="ALO17200.1"/>
    </source>
</evidence>
<organism evidence="16 17">
    <name type="scientific">Salinivirga cyanobacteriivorans</name>
    <dbReference type="NCBI Taxonomy" id="1307839"/>
    <lineage>
        <taxon>Bacteria</taxon>
        <taxon>Pseudomonadati</taxon>
        <taxon>Bacteroidota</taxon>
        <taxon>Bacteroidia</taxon>
        <taxon>Bacteroidales</taxon>
        <taxon>Salinivirgaceae</taxon>
        <taxon>Salinivirga</taxon>
    </lineage>
</organism>